<sequence>MKENKGRLYLGFILLCLYGPLLLGILRSCINLNFVSPKYMSDVSQVTNVIILCSSILGFTLLLMKYQEVRSLFKNRIIANTLIIISFLYACLMFLAAGLVVFLDASFGSNKDYIYHEQTFNNRTFYVYTADPGAFGTAHHYVYLKCPASFNRYELELIANLSWMRDYKMSLKGDNLIFENDSEEGKTVLDVSEFYCK</sequence>
<protein>
    <recommendedName>
        <fullName evidence="4">Transmembrane protein</fullName>
    </recommendedName>
</protein>
<feature type="transmembrane region" description="Helical" evidence="1">
    <location>
        <begin position="78"/>
        <end position="103"/>
    </location>
</feature>
<keyword evidence="1" id="KW-1133">Transmembrane helix</keyword>
<organism evidence="2 3">
    <name type="scientific">Pseudoalteromonas gelatinilytica</name>
    <dbReference type="NCBI Taxonomy" id="1703256"/>
    <lineage>
        <taxon>Bacteria</taxon>
        <taxon>Pseudomonadati</taxon>
        <taxon>Pseudomonadota</taxon>
        <taxon>Gammaproteobacteria</taxon>
        <taxon>Alteromonadales</taxon>
        <taxon>Pseudoalteromonadaceae</taxon>
        <taxon>Pseudoalteromonas</taxon>
    </lineage>
</organism>
<dbReference type="Proteomes" id="UP000638462">
    <property type="component" value="Unassembled WGS sequence"/>
</dbReference>
<keyword evidence="3" id="KW-1185">Reference proteome</keyword>
<evidence type="ECO:0000313" key="2">
    <source>
        <dbReference type="EMBL" id="GGF01064.1"/>
    </source>
</evidence>
<evidence type="ECO:0000256" key="1">
    <source>
        <dbReference type="SAM" id="Phobius"/>
    </source>
</evidence>
<gene>
    <name evidence="2" type="ORF">GCM10008027_27440</name>
</gene>
<comment type="caution">
    <text evidence="2">The sequence shown here is derived from an EMBL/GenBank/DDBJ whole genome shotgun (WGS) entry which is preliminary data.</text>
</comment>
<reference evidence="3" key="1">
    <citation type="journal article" date="2019" name="Int. J. Syst. Evol. Microbiol.">
        <title>The Global Catalogue of Microorganisms (GCM) 10K type strain sequencing project: providing services to taxonomists for standard genome sequencing and annotation.</title>
        <authorList>
            <consortium name="The Broad Institute Genomics Platform"/>
            <consortium name="The Broad Institute Genome Sequencing Center for Infectious Disease"/>
            <person name="Wu L."/>
            <person name="Ma J."/>
        </authorList>
    </citation>
    <scope>NUCLEOTIDE SEQUENCE [LARGE SCALE GENOMIC DNA]</scope>
    <source>
        <strain evidence="3">CGMCC 1.15394</strain>
    </source>
</reference>
<evidence type="ECO:0008006" key="4">
    <source>
        <dbReference type="Google" id="ProtNLM"/>
    </source>
</evidence>
<keyword evidence="1" id="KW-0472">Membrane</keyword>
<accession>A0ABQ1TRC7</accession>
<dbReference type="RefSeq" id="WP_188729672.1">
    <property type="nucleotide sequence ID" value="NZ_BMIT01000010.1"/>
</dbReference>
<keyword evidence="1" id="KW-0812">Transmembrane</keyword>
<evidence type="ECO:0000313" key="3">
    <source>
        <dbReference type="Proteomes" id="UP000638462"/>
    </source>
</evidence>
<name>A0ABQ1TRC7_9GAMM</name>
<proteinExistence type="predicted"/>
<feature type="transmembrane region" description="Helical" evidence="1">
    <location>
        <begin position="46"/>
        <end position="66"/>
    </location>
</feature>
<feature type="transmembrane region" description="Helical" evidence="1">
    <location>
        <begin position="7"/>
        <end position="26"/>
    </location>
</feature>
<dbReference type="EMBL" id="BMIT01000010">
    <property type="protein sequence ID" value="GGF01064.1"/>
    <property type="molecule type" value="Genomic_DNA"/>
</dbReference>